<organism evidence="2 3">
    <name type="scientific">Exserohilum turcicum (strain 28A)</name>
    <name type="common">Northern leaf blight fungus</name>
    <name type="synonym">Setosphaeria turcica</name>
    <dbReference type="NCBI Taxonomy" id="671987"/>
    <lineage>
        <taxon>Eukaryota</taxon>
        <taxon>Fungi</taxon>
        <taxon>Dikarya</taxon>
        <taxon>Ascomycota</taxon>
        <taxon>Pezizomycotina</taxon>
        <taxon>Dothideomycetes</taxon>
        <taxon>Pleosporomycetidae</taxon>
        <taxon>Pleosporales</taxon>
        <taxon>Pleosporineae</taxon>
        <taxon>Pleosporaceae</taxon>
        <taxon>Exserohilum</taxon>
    </lineage>
</organism>
<feature type="region of interest" description="Disordered" evidence="1">
    <location>
        <begin position="37"/>
        <end position="64"/>
    </location>
</feature>
<dbReference type="AlphaFoldDB" id="R0J375"/>
<reference evidence="2 3" key="2">
    <citation type="journal article" date="2013" name="PLoS Genet.">
        <title>Comparative genome structure, secondary metabolite, and effector coding capacity across Cochliobolus pathogens.</title>
        <authorList>
            <person name="Condon B.J."/>
            <person name="Leng Y."/>
            <person name="Wu D."/>
            <person name="Bushley K.E."/>
            <person name="Ohm R.A."/>
            <person name="Otillar R."/>
            <person name="Martin J."/>
            <person name="Schackwitz W."/>
            <person name="Grimwood J."/>
            <person name="MohdZainudin N."/>
            <person name="Xue C."/>
            <person name="Wang R."/>
            <person name="Manning V.A."/>
            <person name="Dhillon B."/>
            <person name="Tu Z.J."/>
            <person name="Steffenson B.J."/>
            <person name="Salamov A."/>
            <person name="Sun H."/>
            <person name="Lowry S."/>
            <person name="LaButti K."/>
            <person name="Han J."/>
            <person name="Copeland A."/>
            <person name="Lindquist E."/>
            <person name="Barry K."/>
            <person name="Schmutz J."/>
            <person name="Baker S.E."/>
            <person name="Ciuffetti L.M."/>
            <person name="Grigoriev I.V."/>
            <person name="Zhong S."/>
            <person name="Turgeon B.G."/>
        </authorList>
    </citation>
    <scope>NUCLEOTIDE SEQUENCE [LARGE SCALE GENOMIC DNA]</scope>
    <source>
        <strain evidence="3">28A</strain>
    </source>
</reference>
<dbReference type="Proteomes" id="UP000016935">
    <property type="component" value="Unassembled WGS sequence"/>
</dbReference>
<dbReference type="EMBL" id="KB908482">
    <property type="protein sequence ID" value="EOA91166.1"/>
    <property type="molecule type" value="Genomic_DNA"/>
</dbReference>
<dbReference type="RefSeq" id="XP_008021787.1">
    <property type="nucleotide sequence ID" value="XM_008023596.1"/>
</dbReference>
<dbReference type="OrthoDB" id="3756155at2759"/>
<keyword evidence="3" id="KW-1185">Reference proteome</keyword>
<dbReference type="eggNOG" id="ENOG502RAM1">
    <property type="taxonomic scope" value="Eukaryota"/>
</dbReference>
<dbReference type="GeneID" id="19399997"/>
<evidence type="ECO:0000313" key="2">
    <source>
        <dbReference type="EMBL" id="EOA91166.1"/>
    </source>
</evidence>
<evidence type="ECO:0000256" key="1">
    <source>
        <dbReference type="SAM" id="MobiDB-lite"/>
    </source>
</evidence>
<dbReference type="HOGENOM" id="CLU_1294999_0_0_1"/>
<sequence length="206" mass="22870">MLLFSSPRCDALLAHGSAKQTASISKRLSLPFWSTTPASTPLLPRTPKPTSSPPSPPRREKQPLQQTALLTMSHHADASRSATFAPTLGCIPEVFEYDPLDARHRPASLNDAPETPDAFLPEASIASPPALTRATSWPAIIQPPSRRAASTLAVSKALRRILEADRARRRRIMKAYLKAIVFLRYLWHAHERYGHLMATTGMYMQR</sequence>
<evidence type="ECO:0000313" key="3">
    <source>
        <dbReference type="Proteomes" id="UP000016935"/>
    </source>
</evidence>
<proteinExistence type="predicted"/>
<accession>R0J375</accession>
<feature type="compositionally biased region" description="Pro residues" evidence="1">
    <location>
        <begin position="44"/>
        <end position="56"/>
    </location>
</feature>
<protein>
    <submittedName>
        <fullName evidence="2">Uncharacterized protein</fullName>
    </submittedName>
</protein>
<name>R0J375_EXST2</name>
<gene>
    <name evidence="2" type="ORF">SETTUDRAFT_166961</name>
</gene>
<reference evidence="2 3" key="1">
    <citation type="journal article" date="2012" name="PLoS Pathog.">
        <title>Diverse lifestyles and strategies of plant pathogenesis encoded in the genomes of eighteen Dothideomycetes fungi.</title>
        <authorList>
            <person name="Ohm R.A."/>
            <person name="Feau N."/>
            <person name="Henrissat B."/>
            <person name="Schoch C.L."/>
            <person name="Horwitz B.A."/>
            <person name="Barry K.W."/>
            <person name="Condon B.J."/>
            <person name="Copeland A.C."/>
            <person name="Dhillon B."/>
            <person name="Glaser F."/>
            <person name="Hesse C.N."/>
            <person name="Kosti I."/>
            <person name="LaButti K."/>
            <person name="Lindquist E.A."/>
            <person name="Lucas S."/>
            <person name="Salamov A.A."/>
            <person name="Bradshaw R.E."/>
            <person name="Ciuffetti L."/>
            <person name="Hamelin R.C."/>
            <person name="Kema G.H.J."/>
            <person name="Lawrence C."/>
            <person name="Scott J.A."/>
            <person name="Spatafora J.W."/>
            <person name="Turgeon B.G."/>
            <person name="de Wit P.J.G.M."/>
            <person name="Zhong S."/>
            <person name="Goodwin S.B."/>
            <person name="Grigoriev I.V."/>
        </authorList>
    </citation>
    <scope>NUCLEOTIDE SEQUENCE [LARGE SCALE GENOMIC DNA]</scope>
    <source>
        <strain evidence="3">28A</strain>
    </source>
</reference>